<dbReference type="PANTHER" id="PTHR42881">
    <property type="entry name" value="PROLYL ENDOPEPTIDASE"/>
    <property type="match status" value="1"/>
</dbReference>
<dbReference type="GO" id="GO:0005829">
    <property type="term" value="C:cytosol"/>
    <property type="evidence" value="ECO:0007669"/>
    <property type="project" value="TreeGrafter"/>
</dbReference>
<reference evidence="9" key="1">
    <citation type="submission" date="2019-11" db="EMBL/GenBank/DDBJ databases">
        <title>Microbial mats filling the niche in hypersaline microbial mats.</title>
        <authorList>
            <person name="Wong H.L."/>
            <person name="Macleod F.I."/>
            <person name="White R.A. III"/>
            <person name="Burns B.P."/>
        </authorList>
    </citation>
    <scope>NUCLEOTIDE SEQUENCE</scope>
    <source>
        <strain evidence="9">Bin_327</strain>
    </source>
</reference>
<name>A0A9D5QD89_UNCW3</name>
<dbReference type="InterPro" id="IPR029058">
    <property type="entry name" value="AB_hydrolase_fold"/>
</dbReference>
<comment type="catalytic activity">
    <reaction evidence="1">
        <text>Hydrolysis of Pro-|-Xaa &gt;&gt; Ala-|-Xaa in oligopeptides.</text>
        <dbReference type="EC" id="3.4.21.26"/>
    </reaction>
</comment>
<dbReference type="PANTHER" id="PTHR42881:SF2">
    <property type="entry name" value="PROLYL ENDOPEPTIDASE"/>
    <property type="match status" value="1"/>
</dbReference>
<evidence type="ECO:0000256" key="3">
    <source>
        <dbReference type="ARBA" id="ARBA00011897"/>
    </source>
</evidence>
<keyword evidence="4" id="KW-0645">Protease</keyword>
<evidence type="ECO:0000256" key="6">
    <source>
        <dbReference type="ARBA" id="ARBA00022825"/>
    </source>
</evidence>
<dbReference type="GO" id="GO:0004252">
    <property type="term" value="F:serine-type endopeptidase activity"/>
    <property type="evidence" value="ECO:0007669"/>
    <property type="project" value="UniProtKB-EC"/>
</dbReference>
<sequence>MKDELIRYPSLRKTDVVEDYNGVKVPDPYRWMEEVESAEVKKWVEAQNEITYGFLRKGKEFDEISMRLRELWNFEKFGLFVKRGERYFFFRNDGLQNQSVLYVKEGLKGAGKVAIDPNTWSDDGTSALERIAVSKDGNLIAYGRGESGSDWQDVRILDIQTGKELPETLHWCRFSQIAWKNDGSGFYYNRYPEAGSVADEDRNNYSRVCFHKLNTSQDEDELVYEDRDNKELIFTPFLTEDGAYLILHVSHGTDRRNRIYYRREPDGRFVKLLDKMESKYLFIHNQGSVFFFLTDLDAPRGRIVVIDVAGSGDGRFKEIIPETEDTLQSGIVVNNRMVLKYMHHACNKLVLYDLEGGFLKEIALPTFGTVGTVTGKSYHKEMFFLFTSFHYPTSVFRFDFEEDELELIAEPDVEFNPDEYETKQVFYSSRDGTRIPMFITHRKGLNLDGRNPVILNGYGGFTVSRLPVFSISNLAWIEKGGIFALANIRGGNEYGEEWHKAGMLSRKQNVFDDFISAAEYLIENKYTREGKLAISGGSNGGLLVAASMLQRPGLFGAVVCGVPVIDMLRYHKWTIGKYWVPEYGDPDNPDHFKFLYAYSPLHNIMKGAEYPPVLITTADTDDRVWPAHSFKFTATLQEKSTCNNPVLLRVERKAGHGHGKPTAKLIEQAADIYSFLFKTLDVK</sequence>
<dbReference type="AlphaFoldDB" id="A0A9D5QD89"/>
<gene>
    <name evidence="9" type="ORF">GF359_09170</name>
</gene>
<dbReference type="Gene3D" id="3.40.50.1820">
    <property type="entry name" value="alpha/beta hydrolase"/>
    <property type="match status" value="1"/>
</dbReference>
<evidence type="ECO:0000259" key="7">
    <source>
        <dbReference type="Pfam" id="PF00326"/>
    </source>
</evidence>
<comment type="similarity">
    <text evidence="2">Belongs to the peptidase S9A family.</text>
</comment>
<evidence type="ECO:0000256" key="5">
    <source>
        <dbReference type="ARBA" id="ARBA00022801"/>
    </source>
</evidence>
<dbReference type="GO" id="GO:0070012">
    <property type="term" value="F:oligopeptidase activity"/>
    <property type="evidence" value="ECO:0007669"/>
    <property type="project" value="TreeGrafter"/>
</dbReference>
<feature type="domain" description="Peptidase S9A N-terminal" evidence="8">
    <location>
        <begin position="11"/>
        <end position="410"/>
    </location>
</feature>
<dbReference type="InterPro" id="IPR051167">
    <property type="entry name" value="Prolyl_oligopep/macrocyclase"/>
</dbReference>
<evidence type="ECO:0000313" key="10">
    <source>
        <dbReference type="Proteomes" id="UP000630660"/>
    </source>
</evidence>
<dbReference type="SUPFAM" id="SSF53474">
    <property type="entry name" value="alpha/beta-Hydrolases"/>
    <property type="match status" value="1"/>
</dbReference>
<organism evidence="9 10">
    <name type="scientific">candidate division WOR-3 bacterium</name>
    <dbReference type="NCBI Taxonomy" id="2052148"/>
    <lineage>
        <taxon>Bacteria</taxon>
        <taxon>Bacteria division WOR-3</taxon>
    </lineage>
</organism>
<dbReference type="InterPro" id="IPR001375">
    <property type="entry name" value="Peptidase_S9_cat"/>
</dbReference>
<dbReference type="FunFam" id="2.130.10.120:FF:000001">
    <property type="entry name" value="Prolyl endopeptidase"/>
    <property type="match status" value="1"/>
</dbReference>
<keyword evidence="5" id="KW-0378">Hydrolase</keyword>
<feature type="domain" description="Peptidase S9 prolyl oligopeptidase catalytic" evidence="7">
    <location>
        <begin position="469"/>
        <end position="681"/>
    </location>
</feature>
<dbReference type="Gene3D" id="2.130.10.120">
    <property type="entry name" value="Prolyl oligopeptidase, N-terminal domain"/>
    <property type="match status" value="1"/>
</dbReference>
<dbReference type="PROSITE" id="PS00708">
    <property type="entry name" value="PRO_ENDOPEP_SER"/>
    <property type="match status" value="1"/>
</dbReference>
<dbReference type="Pfam" id="PF02897">
    <property type="entry name" value="Peptidase_S9_N"/>
    <property type="match status" value="1"/>
</dbReference>
<dbReference type="InterPro" id="IPR002470">
    <property type="entry name" value="Peptidase_S9A"/>
</dbReference>
<dbReference type="GO" id="GO:0006508">
    <property type="term" value="P:proteolysis"/>
    <property type="evidence" value="ECO:0007669"/>
    <property type="project" value="UniProtKB-KW"/>
</dbReference>
<dbReference type="Proteomes" id="UP000630660">
    <property type="component" value="Unassembled WGS sequence"/>
</dbReference>
<proteinExistence type="inferred from homology"/>
<comment type="caution">
    <text evidence="9">The sequence shown here is derived from an EMBL/GenBank/DDBJ whole genome shotgun (WGS) entry which is preliminary data.</text>
</comment>
<dbReference type="SUPFAM" id="SSF50993">
    <property type="entry name" value="Peptidase/esterase 'gauge' domain"/>
    <property type="match status" value="1"/>
</dbReference>
<evidence type="ECO:0000256" key="2">
    <source>
        <dbReference type="ARBA" id="ARBA00005228"/>
    </source>
</evidence>
<dbReference type="FunFam" id="3.40.50.1820:FF:000005">
    <property type="entry name" value="Prolyl endopeptidase"/>
    <property type="match status" value="1"/>
</dbReference>
<dbReference type="EMBL" id="WJKJ01000306">
    <property type="protein sequence ID" value="MBD3365369.1"/>
    <property type="molecule type" value="Genomic_DNA"/>
</dbReference>
<dbReference type="EC" id="3.4.21.26" evidence="3"/>
<dbReference type="PRINTS" id="PR00862">
    <property type="entry name" value="PROLIGOPTASE"/>
</dbReference>
<evidence type="ECO:0000256" key="1">
    <source>
        <dbReference type="ARBA" id="ARBA00001070"/>
    </source>
</evidence>
<dbReference type="Pfam" id="PF00326">
    <property type="entry name" value="Peptidase_S9"/>
    <property type="match status" value="1"/>
</dbReference>
<accession>A0A9D5QD89</accession>
<evidence type="ECO:0000256" key="4">
    <source>
        <dbReference type="ARBA" id="ARBA00022670"/>
    </source>
</evidence>
<dbReference type="InterPro" id="IPR023302">
    <property type="entry name" value="Pept_S9A_N"/>
</dbReference>
<evidence type="ECO:0000313" key="9">
    <source>
        <dbReference type="EMBL" id="MBD3365369.1"/>
    </source>
</evidence>
<keyword evidence="6" id="KW-0720">Serine protease</keyword>
<evidence type="ECO:0000259" key="8">
    <source>
        <dbReference type="Pfam" id="PF02897"/>
    </source>
</evidence>
<protein>
    <recommendedName>
        <fullName evidence="3">prolyl oligopeptidase</fullName>
        <ecNumber evidence="3">3.4.21.26</ecNumber>
    </recommendedName>
</protein>
<dbReference type="InterPro" id="IPR002471">
    <property type="entry name" value="Pept_S9_AS"/>
</dbReference>